<dbReference type="SUPFAM" id="SSF49503">
    <property type="entry name" value="Cupredoxins"/>
    <property type="match status" value="1"/>
</dbReference>
<keyword evidence="4" id="KW-0679">Respiratory chain</keyword>
<dbReference type="PANTHER" id="PTHR22888:SF9">
    <property type="entry name" value="CYTOCHROME C OXIDASE SUBUNIT 2"/>
    <property type="match status" value="1"/>
</dbReference>
<evidence type="ECO:0000256" key="8">
    <source>
        <dbReference type="ARBA" id="ARBA00022989"/>
    </source>
</evidence>
<proteinExistence type="inferred from homology"/>
<feature type="transmembrane region" description="Helical" evidence="14">
    <location>
        <begin position="20"/>
        <end position="39"/>
    </location>
</feature>
<keyword evidence="17" id="KW-1185">Reference proteome</keyword>
<keyword evidence="7" id="KW-0249">Electron transport</keyword>
<accession>Q3SQ74</accession>
<evidence type="ECO:0000256" key="4">
    <source>
        <dbReference type="ARBA" id="ARBA00022660"/>
    </source>
</evidence>
<dbReference type="GO" id="GO:0016491">
    <property type="term" value="F:oxidoreductase activity"/>
    <property type="evidence" value="ECO:0007669"/>
    <property type="project" value="UniProtKB-KW"/>
</dbReference>
<evidence type="ECO:0000256" key="12">
    <source>
        <dbReference type="ARBA" id="ARBA00031399"/>
    </source>
</evidence>
<keyword evidence="3" id="KW-0813">Transport</keyword>
<feature type="transmembrane region" description="Helical" evidence="14">
    <location>
        <begin position="88"/>
        <end position="112"/>
    </location>
</feature>
<evidence type="ECO:0000256" key="7">
    <source>
        <dbReference type="ARBA" id="ARBA00022982"/>
    </source>
</evidence>
<dbReference type="GO" id="GO:0042773">
    <property type="term" value="P:ATP synthesis coupled electron transport"/>
    <property type="evidence" value="ECO:0007669"/>
    <property type="project" value="TreeGrafter"/>
</dbReference>
<dbReference type="GO" id="GO:0016020">
    <property type="term" value="C:membrane"/>
    <property type="evidence" value="ECO:0007669"/>
    <property type="project" value="UniProtKB-SubCell"/>
</dbReference>
<feature type="transmembrane region" description="Helical" evidence="14">
    <location>
        <begin position="51"/>
        <end position="76"/>
    </location>
</feature>
<dbReference type="InterPro" id="IPR008972">
    <property type="entry name" value="Cupredoxin"/>
</dbReference>
<dbReference type="STRING" id="323098.Nwi_2313"/>
<keyword evidence="9" id="KW-0186">Copper</keyword>
<dbReference type="GO" id="GO:0004129">
    <property type="term" value="F:cytochrome-c oxidase activity"/>
    <property type="evidence" value="ECO:0007669"/>
    <property type="project" value="UniProtKB-EC"/>
</dbReference>
<dbReference type="HOGENOM" id="CLU_036876_1_2_5"/>
<dbReference type="Pfam" id="PF00116">
    <property type="entry name" value="COX2"/>
    <property type="match status" value="1"/>
</dbReference>
<evidence type="ECO:0000256" key="11">
    <source>
        <dbReference type="ARBA" id="ARBA00024688"/>
    </source>
</evidence>
<keyword evidence="10 14" id="KW-0472">Membrane</keyword>
<dbReference type="InterPro" id="IPR034236">
    <property type="entry name" value="CuRO_CcO_Caa3_II"/>
</dbReference>
<comment type="subcellular location">
    <subcellularLocation>
        <location evidence="1">Membrane</location>
        <topology evidence="1">Multi-pass membrane protein</topology>
    </subcellularLocation>
</comment>
<evidence type="ECO:0000256" key="5">
    <source>
        <dbReference type="ARBA" id="ARBA00022692"/>
    </source>
</evidence>
<evidence type="ECO:0000313" key="17">
    <source>
        <dbReference type="Proteomes" id="UP000002531"/>
    </source>
</evidence>
<evidence type="ECO:0000256" key="2">
    <source>
        <dbReference type="ARBA" id="ARBA00007866"/>
    </source>
</evidence>
<evidence type="ECO:0000256" key="6">
    <source>
        <dbReference type="ARBA" id="ARBA00022723"/>
    </source>
</evidence>
<comment type="function">
    <text evidence="11">Subunits I and II form the functional core of the enzyme complex. Electrons originating in cytochrome c are transferred via heme a and Cu(A) to the binuclear center formed by heme a3 and Cu(B).</text>
</comment>
<dbReference type="PANTHER" id="PTHR22888">
    <property type="entry name" value="CYTOCHROME C OXIDASE, SUBUNIT II"/>
    <property type="match status" value="1"/>
</dbReference>
<dbReference type="Proteomes" id="UP000002531">
    <property type="component" value="Chromosome"/>
</dbReference>
<keyword evidence="8 14" id="KW-1133">Transmembrane helix</keyword>
<evidence type="ECO:0000259" key="15">
    <source>
        <dbReference type="PROSITE" id="PS50857"/>
    </source>
</evidence>
<evidence type="ECO:0000256" key="9">
    <source>
        <dbReference type="ARBA" id="ARBA00023008"/>
    </source>
</evidence>
<dbReference type="InterPro" id="IPR002429">
    <property type="entry name" value="CcO_II-like_C"/>
</dbReference>
<reference evidence="16 17" key="1">
    <citation type="journal article" date="2006" name="Appl. Environ. Microbiol.">
        <title>Genome sequence of the chemolithoautotrophic nitrite-oxidizing bacterium Nitrobacter winogradskyi Nb-255.</title>
        <authorList>
            <person name="Starkenburg S.R."/>
            <person name="Chain P.S."/>
            <person name="Sayavedra-Soto L.A."/>
            <person name="Hauser L."/>
            <person name="Land M.L."/>
            <person name="Larimer F.W."/>
            <person name="Malfatti S.A."/>
            <person name="Klotz M.G."/>
            <person name="Bottomley P.J."/>
            <person name="Arp D.J."/>
            <person name="Hickey W.J."/>
        </authorList>
    </citation>
    <scope>NUCLEOTIDE SEQUENCE [LARGE SCALE GENOMIC DNA]</scope>
    <source>
        <strain evidence="17">ATCC 25391 / DSM 10237 / CIP 104748 / NCIMB 11846 / Nb-255</strain>
    </source>
</reference>
<evidence type="ECO:0000256" key="14">
    <source>
        <dbReference type="SAM" id="Phobius"/>
    </source>
</evidence>
<sequence>MDWPGGGPVTVAARLRRRPLAGLASLTILSGCTGPLSALDPAGPAAASTATLWWIMFSGAAVLSLLMAALIALAFLKPGIASMWSSRSWIIYGGLVMPGAVLSALLIAALVLGERMIVHPLEQPPLKVAAQARQWTWSFAYPDSRRATLSVNVLHIPAGEPVDVIVTTKDVIHSFWVPRLGGKIDAIPGHRNVVRLQADRPGVYGGVCAEFCGAGHSAMRFTVLAHEPEEFATIMAGAIEEARR</sequence>
<comment type="catalytic activity">
    <reaction evidence="13">
        <text>4 Fe(II)-[cytochrome c] + O2 + 8 H(+)(in) = 4 Fe(III)-[cytochrome c] + 2 H2O + 4 H(+)(out)</text>
        <dbReference type="Rhea" id="RHEA:11436"/>
        <dbReference type="Rhea" id="RHEA-COMP:10350"/>
        <dbReference type="Rhea" id="RHEA-COMP:14399"/>
        <dbReference type="ChEBI" id="CHEBI:15377"/>
        <dbReference type="ChEBI" id="CHEBI:15378"/>
        <dbReference type="ChEBI" id="CHEBI:15379"/>
        <dbReference type="ChEBI" id="CHEBI:29033"/>
        <dbReference type="ChEBI" id="CHEBI:29034"/>
        <dbReference type="EC" id="7.1.1.9"/>
    </reaction>
</comment>
<dbReference type="InterPro" id="IPR045187">
    <property type="entry name" value="CcO_II"/>
</dbReference>
<dbReference type="AlphaFoldDB" id="Q3SQ74"/>
<dbReference type="GO" id="GO:0005507">
    <property type="term" value="F:copper ion binding"/>
    <property type="evidence" value="ECO:0007669"/>
    <property type="project" value="InterPro"/>
</dbReference>
<dbReference type="EMBL" id="CP000115">
    <property type="protein sequence ID" value="ABA05567.1"/>
    <property type="molecule type" value="Genomic_DNA"/>
</dbReference>
<dbReference type="eggNOG" id="COG1622">
    <property type="taxonomic scope" value="Bacteria"/>
</dbReference>
<dbReference type="InterPro" id="IPR001505">
    <property type="entry name" value="Copper_CuA"/>
</dbReference>
<keyword evidence="6" id="KW-0479">Metal-binding</keyword>
<dbReference type="PROSITE" id="PS50857">
    <property type="entry name" value="COX2_CUA"/>
    <property type="match status" value="1"/>
</dbReference>
<dbReference type="KEGG" id="nwi:Nwi_2313"/>
<dbReference type="NCBIfam" id="TIGR02866">
    <property type="entry name" value="CoxB"/>
    <property type="match status" value="1"/>
</dbReference>
<comment type="similarity">
    <text evidence="2">Belongs to the cytochrome c oxidase subunit 2 family.</text>
</comment>
<evidence type="ECO:0000256" key="1">
    <source>
        <dbReference type="ARBA" id="ARBA00004141"/>
    </source>
</evidence>
<protein>
    <recommendedName>
        <fullName evidence="12">Cytochrome aa3 subunit 2</fullName>
    </recommendedName>
</protein>
<keyword evidence="16" id="KW-0560">Oxidoreductase</keyword>
<name>Q3SQ74_NITWN</name>
<feature type="domain" description="Cytochrome oxidase subunit II copper A binding" evidence="15">
    <location>
        <begin position="123"/>
        <end position="237"/>
    </location>
</feature>
<gene>
    <name evidence="16" type="ordered locus">Nwi_2313</name>
</gene>
<evidence type="ECO:0000313" key="16">
    <source>
        <dbReference type="EMBL" id="ABA05567.1"/>
    </source>
</evidence>
<evidence type="ECO:0000256" key="13">
    <source>
        <dbReference type="ARBA" id="ARBA00047816"/>
    </source>
</evidence>
<dbReference type="Gene3D" id="2.60.40.420">
    <property type="entry name" value="Cupredoxins - blue copper proteins"/>
    <property type="match status" value="1"/>
</dbReference>
<dbReference type="CDD" id="cd04213">
    <property type="entry name" value="CuRO_CcO_Caa3_II"/>
    <property type="match status" value="1"/>
</dbReference>
<dbReference type="PROSITE" id="PS00078">
    <property type="entry name" value="COX2"/>
    <property type="match status" value="1"/>
</dbReference>
<evidence type="ECO:0000256" key="10">
    <source>
        <dbReference type="ARBA" id="ARBA00023136"/>
    </source>
</evidence>
<keyword evidence="5 14" id="KW-0812">Transmembrane</keyword>
<organism evidence="16 17">
    <name type="scientific">Nitrobacter winogradskyi (strain ATCC 25391 / DSM 10237 / CIP 104748 / NCIMB 11846 / Nb-255)</name>
    <dbReference type="NCBI Taxonomy" id="323098"/>
    <lineage>
        <taxon>Bacteria</taxon>
        <taxon>Pseudomonadati</taxon>
        <taxon>Pseudomonadota</taxon>
        <taxon>Alphaproteobacteria</taxon>
        <taxon>Hyphomicrobiales</taxon>
        <taxon>Nitrobacteraceae</taxon>
        <taxon>Nitrobacter</taxon>
    </lineage>
</organism>
<dbReference type="InterPro" id="IPR014222">
    <property type="entry name" value="Cyt_c_oxidase_su2"/>
</dbReference>
<evidence type="ECO:0000256" key="3">
    <source>
        <dbReference type="ARBA" id="ARBA00022448"/>
    </source>
</evidence>